<protein>
    <submittedName>
        <fullName evidence="2">Uncharacterized protein</fullName>
    </submittedName>
</protein>
<dbReference type="PROSITE" id="PS51257">
    <property type="entry name" value="PROKAR_LIPOPROTEIN"/>
    <property type="match status" value="1"/>
</dbReference>
<reference evidence="2" key="1">
    <citation type="submission" date="2021-11" db="EMBL/GenBank/DDBJ databases">
        <title>Purpureocillium_takamizusanense_genome.</title>
        <authorList>
            <person name="Nguyen N.-H."/>
        </authorList>
    </citation>
    <scope>NUCLEOTIDE SEQUENCE</scope>
    <source>
        <strain evidence="2">PT3</strain>
    </source>
</reference>
<dbReference type="Proteomes" id="UP000829364">
    <property type="component" value="Chromosome 1"/>
</dbReference>
<gene>
    <name evidence="2" type="ORF">JDV02_000140</name>
</gene>
<dbReference type="AlphaFoldDB" id="A0A9Q8Q5Z2"/>
<evidence type="ECO:0000313" key="2">
    <source>
        <dbReference type="EMBL" id="UNI13392.1"/>
    </source>
</evidence>
<dbReference type="KEGG" id="ptkz:JDV02_000140"/>
<dbReference type="EMBL" id="CP086354">
    <property type="protein sequence ID" value="UNI13392.1"/>
    <property type="molecule type" value="Genomic_DNA"/>
</dbReference>
<name>A0A9Q8Q5Z2_9HYPO</name>
<sequence>MLAAKAGQSHFLAAVLILALSCAAVRAAGAVVVPAPDEVIKPIDETTNKQNPGQTCAAYYRIDDVTEINDEIRRCLIPREAGNNPRQ</sequence>
<dbReference type="RefSeq" id="XP_047836873.1">
    <property type="nucleotide sequence ID" value="XM_047980915.1"/>
</dbReference>
<keyword evidence="1" id="KW-0732">Signal</keyword>
<keyword evidence="3" id="KW-1185">Reference proteome</keyword>
<organism evidence="2 3">
    <name type="scientific">Purpureocillium takamizusanense</name>
    <dbReference type="NCBI Taxonomy" id="2060973"/>
    <lineage>
        <taxon>Eukaryota</taxon>
        <taxon>Fungi</taxon>
        <taxon>Dikarya</taxon>
        <taxon>Ascomycota</taxon>
        <taxon>Pezizomycotina</taxon>
        <taxon>Sordariomycetes</taxon>
        <taxon>Hypocreomycetidae</taxon>
        <taxon>Hypocreales</taxon>
        <taxon>Ophiocordycipitaceae</taxon>
        <taxon>Purpureocillium</taxon>
    </lineage>
</organism>
<dbReference type="GeneID" id="72062107"/>
<feature type="signal peptide" evidence="1">
    <location>
        <begin position="1"/>
        <end position="27"/>
    </location>
</feature>
<evidence type="ECO:0000313" key="3">
    <source>
        <dbReference type="Proteomes" id="UP000829364"/>
    </source>
</evidence>
<dbReference type="OrthoDB" id="5153392at2759"/>
<proteinExistence type="predicted"/>
<accession>A0A9Q8Q5Z2</accession>
<evidence type="ECO:0000256" key="1">
    <source>
        <dbReference type="SAM" id="SignalP"/>
    </source>
</evidence>
<feature type="chain" id="PRO_5040504750" evidence="1">
    <location>
        <begin position="28"/>
        <end position="87"/>
    </location>
</feature>